<dbReference type="AlphaFoldDB" id="A0AAV6VDI5"/>
<evidence type="ECO:0000313" key="2">
    <source>
        <dbReference type="EMBL" id="KAG8194757.1"/>
    </source>
</evidence>
<name>A0AAV6VDI5_9ARAC</name>
<proteinExistence type="predicted"/>
<feature type="chain" id="PRO_5043585814" evidence="1">
    <location>
        <begin position="18"/>
        <end position="198"/>
    </location>
</feature>
<dbReference type="EMBL" id="JAFNEN010000099">
    <property type="protein sequence ID" value="KAG8194757.1"/>
    <property type="molecule type" value="Genomic_DNA"/>
</dbReference>
<accession>A0AAV6VDI5</accession>
<organism evidence="2 3">
    <name type="scientific">Oedothorax gibbosus</name>
    <dbReference type="NCBI Taxonomy" id="931172"/>
    <lineage>
        <taxon>Eukaryota</taxon>
        <taxon>Metazoa</taxon>
        <taxon>Ecdysozoa</taxon>
        <taxon>Arthropoda</taxon>
        <taxon>Chelicerata</taxon>
        <taxon>Arachnida</taxon>
        <taxon>Araneae</taxon>
        <taxon>Araneomorphae</taxon>
        <taxon>Entelegynae</taxon>
        <taxon>Araneoidea</taxon>
        <taxon>Linyphiidae</taxon>
        <taxon>Erigoninae</taxon>
        <taxon>Oedothorax</taxon>
    </lineage>
</organism>
<reference evidence="2 3" key="1">
    <citation type="journal article" date="2022" name="Nat. Ecol. Evol.">
        <title>A masculinizing supergene underlies an exaggerated male reproductive morph in a spider.</title>
        <authorList>
            <person name="Hendrickx F."/>
            <person name="De Corte Z."/>
            <person name="Sonet G."/>
            <person name="Van Belleghem S.M."/>
            <person name="Kostlbacher S."/>
            <person name="Vangestel C."/>
        </authorList>
    </citation>
    <scope>NUCLEOTIDE SEQUENCE [LARGE SCALE GENOMIC DNA]</scope>
    <source>
        <strain evidence="2">W744_W776</strain>
    </source>
</reference>
<feature type="signal peptide" evidence="1">
    <location>
        <begin position="1"/>
        <end position="17"/>
    </location>
</feature>
<sequence>MKISALLFVFGLAAALAVPDSESRPRFFSAIELEESSELDEFIRSSESSPARNSRGVLGMFGHHVKSGFVKMSENVENFLKKGSQASGSLIEYLKSVGEKSKNKAVQLLYVDSEDESGRRIQDFFISDIFGKIKGYLETSKGFAKVKNVVGKMFEKGDDIARTILNTLKTKGKEFVSNLLDRMPDGLSEDPFERPRTR</sequence>
<keyword evidence="3" id="KW-1185">Reference proteome</keyword>
<gene>
    <name evidence="2" type="ORF">JTE90_026400</name>
</gene>
<evidence type="ECO:0000313" key="3">
    <source>
        <dbReference type="Proteomes" id="UP000827092"/>
    </source>
</evidence>
<protein>
    <submittedName>
        <fullName evidence="2">Uncharacterized protein</fullName>
    </submittedName>
</protein>
<keyword evidence="1" id="KW-0732">Signal</keyword>
<dbReference type="Proteomes" id="UP000827092">
    <property type="component" value="Unassembled WGS sequence"/>
</dbReference>
<evidence type="ECO:0000256" key="1">
    <source>
        <dbReference type="SAM" id="SignalP"/>
    </source>
</evidence>
<comment type="caution">
    <text evidence="2">The sequence shown here is derived from an EMBL/GenBank/DDBJ whole genome shotgun (WGS) entry which is preliminary data.</text>
</comment>